<feature type="transmembrane region" description="Helical" evidence="5">
    <location>
        <begin position="412"/>
        <end position="428"/>
    </location>
</feature>
<evidence type="ECO:0000256" key="1">
    <source>
        <dbReference type="ARBA" id="ARBA00004141"/>
    </source>
</evidence>
<dbReference type="PANTHER" id="PTHR37422">
    <property type="entry name" value="TEICHURONIC ACID BIOSYNTHESIS PROTEIN TUAE"/>
    <property type="match status" value="1"/>
</dbReference>
<comment type="subcellular location">
    <subcellularLocation>
        <location evidence="1">Membrane</location>
        <topology evidence="1">Multi-pass membrane protein</topology>
    </subcellularLocation>
</comment>
<gene>
    <name evidence="7" type="ORF">THIAE_04195</name>
</gene>
<dbReference type="Pfam" id="PF04932">
    <property type="entry name" value="Wzy_C"/>
    <property type="match status" value="1"/>
</dbReference>
<dbReference type="GO" id="GO:0016020">
    <property type="term" value="C:membrane"/>
    <property type="evidence" value="ECO:0007669"/>
    <property type="project" value="UniProtKB-SubCell"/>
</dbReference>
<evidence type="ECO:0000256" key="5">
    <source>
        <dbReference type="SAM" id="Phobius"/>
    </source>
</evidence>
<name>W0DUW8_9GAMM</name>
<dbReference type="PANTHER" id="PTHR37422:SF13">
    <property type="entry name" value="LIPOPOLYSACCHARIDE BIOSYNTHESIS PROTEIN PA4999-RELATED"/>
    <property type="match status" value="1"/>
</dbReference>
<feature type="transmembrane region" description="Helical" evidence="5">
    <location>
        <begin position="80"/>
        <end position="99"/>
    </location>
</feature>
<keyword evidence="8" id="KW-1185">Reference proteome</keyword>
<keyword evidence="2 5" id="KW-0812">Transmembrane</keyword>
<feature type="transmembrane region" description="Helical" evidence="5">
    <location>
        <begin position="51"/>
        <end position="68"/>
    </location>
</feature>
<dbReference type="FunCoup" id="W0DUW8">
    <property type="interactions" value="46"/>
</dbReference>
<accession>W0DUW8</accession>
<reference evidence="7 8" key="1">
    <citation type="submission" date="2013-12" db="EMBL/GenBank/DDBJ databases">
        <authorList>
            <consortium name="DOE Joint Genome Institute"/>
            <person name="Kappler U."/>
            <person name="Huntemann M."/>
            <person name="Han J."/>
            <person name="Chen A."/>
            <person name="Kyrpides N."/>
            <person name="Mavromatis K."/>
            <person name="Markowitz V."/>
            <person name="Palaniappan K."/>
            <person name="Ivanova N."/>
            <person name="Schaumberg A."/>
            <person name="Pati A."/>
            <person name="Liolios K."/>
            <person name="Nordberg H.P."/>
            <person name="Cantor M.N."/>
            <person name="Hua S.X."/>
            <person name="Woyke T."/>
        </authorList>
    </citation>
    <scope>NUCLEOTIDE SEQUENCE [LARGE SCALE GENOMIC DNA]</scope>
    <source>
        <strain evidence="8">AL2</strain>
    </source>
</reference>
<feature type="transmembrane region" description="Helical" evidence="5">
    <location>
        <begin position="216"/>
        <end position="233"/>
    </location>
</feature>
<dbReference type="Proteomes" id="UP000005380">
    <property type="component" value="Chromosome"/>
</dbReference>
<dbReference type="eggNOG" id="COG3307">
    <property type="taxonomic scope" value="Bacteria"/>
</dbReference>
<feature type="transmembrane region" description="Helical" evidence="5">
    <location>
        <begin position="193"/>
        <end position="210"/>
    </location>
</feature>
<evidence type="ECO:0000259" key="6">
    <source>
        <dbReference type="Pfam" id="PF04932"/>
    </source>
</evidence>
<evidence type="ECO:0000313" key="8">
    <source>
        <dbReference type="Proteomes" id="UP000005380"/>
    </source>
</evidence>
<feature type="transmembrane region" description="Helical" evidence="5">
    <location>
        <begin position="135"/>
        <end position="155"/>
    </location>
</feature>
<evidence type="ECO:0000256" key="3">
    <source>
        <dbReference type="ARBA" id="ARBA00022989"/>
    </source>
</evidence>
<proteinExistence type="predicted"/>
<dbReference type="AlphaFoldDB" id="W0DUW8"/>
<dbReference type="InParanoid" id="W0DUW8"/>
<dbReference type="HOGENOM" id="CLU_621011_0_0_6"/>
<organism evidence="7 8">
    <name type="scientific">Thiomicrospira aerophila AL3</name>
    <dbReference type="NCBI Taxonomy" id="717772"/>
    <lineage>
        <taxon>Bacteria</taxon>
        <taxon>Pseudomonadati</taxon>
        <taxon>Pseudomonadota</taxon>
        <taxon>Gammaproteobacteria</taxon>
        <taxon>Thiotrichales</taxon>
        <taxon>Piscirickettsiaceae</taxon>
        <taxon>Thiomicrospira</taxon>
    </lineage>
</organism>
<feature type="transmembrane region" description="Helical" evidence="5">
    <location>
        <begin position="240"/>
        <end position="261"/>
    </location>
</feature>
<feature type="transmembrane region" description="Helical" evidence="5">
    <location>
        <begin position="111"/>
        <end position="128"/>
    </location>
</feature>
<keyword evidence="3 5" id="KW-1133">Transmembrane helix</keyword>
<feature type="transmembrane region" description="Helical" evidence="5">
    <location>
        <begin position="344"/>
        <end position="365"/>
    </location>
</feature>
<evidence type="ECO:0000313" key="7">
    <source>
        <dbReference type="EMBL" id="AHF02222.1"/>
    </source>
</evidence>
<feature type="transmembrane region" description="Helical" evidence="5">
    <location>
        <begin position="167"/>
        <end position="186"/>
    </location>
</feature>
<feature type="transmembrane region" description="Helical" evidence="5">
    <location>
        <begin position="24"/>
        <end position="45"/>
    </location>
</feature>
<protein>
    <recommendedName>
        <fullName evidence="6">O-antigen ligase-related domain-containing protein</fullName>
    </recommendedName>
</protein>
<dbReference type="KEGG" id="tao:THIAE_04195"/>
<evidence type="ECO:0000256" key="2">
    <source>
        <dbReference type="ARBA" id="ARBA00022692"/>
    </source>
</evidence>
<dbReference type="InterPro" id="IPR051533">
    <property type="entry name" value="WaaL-like"/>
</dbReference>
<feature type="domain" description="O-antigen ligase-related" evidence="6">
    <location>
        <begin position="201"/>
        <end position="359"/>
    </location>
</feature>
<keyword evidence="4 5" id="KW-0472">Membrane</keyword>
<sequence>MHNMITNKLINFFPRFELEASRNLDFYLALITPFFIAGYFIALGVSSSLDNFFGVMLLVFGLILWLKYRRFDVPVEMKRIYIMGLLVFLMVVLHAVIGRDIEMLFKFQFENLRNLLLLPFLALLLVTVNLNAQGVWRLIVITGLYTLVFSILILIEDPVRGEGLLRKAIVIGNLGMLFALASLVAFFGIKGKFWKALALLVFFSGFLLSVLTQTRAGWVAFLIAVVLLAWTFWQVNRRNFYILMGCFVALSVLLIIFWSHLPIEQRILQAVNDISLYNDGFSNTSVGQRFDMWVIAFHAFLEKPIFGWGVTPFKETFFVFLERDLVNYQIPADGGGFAQPHNDYIFLLYHFGLVGFLMAMSIVIYPGYLFIKHINKYKKTNHEQAYIALTGLVVIEALLDFMLFNLAMMNKIFYVAVIIIFMILYATLKYDNLNSTNNCNT</sequence>
<dbReference type="STRING" id="717772.THIAE_04195"/>
<evidence type="ECO:0000256" key="4">
    <source>
        <dbReference type="ARBA" id="ARBA00023136"/>
    </source>
</evidence>
<feature type="transmembrane region" description="Helical" evidence="5">
    <location>
        <begin position="386"/>
        <end position="406"/>
    </location>
</feature>
<dbReference type="InterPro" id="IPR007016">
    <property type="entry name" value="O-antigen_ligase-rel_domated"/>
</dbReference>
<dbReference type="EMBL" id="CP007030">
    <property type="protein sequence ID" value="AHF02222.1"/>
    <property type="molecule type" value="Genomic_DNA"/>
</dbReference>